<proteinExistence type="predicted"/>
<name>A0ABQ6SYQ0_9GAMM</name>
<accession>A0ABQ6SYQ0</accession>
<dbReference type="NCBIfam" id="TIGR04509">
    <property type="entry name" value="mod_pep_NH_fam"/>
    <property type="match status" value="1"/>
</dbReference>
<protein>
    <submittedName>
        <fullName evidence="1">Modified peptide</fullName>
    </submittedName>
</protein>
<gene>
    <name evidence="1" type="ORF">FJU31_13955</name>
</gene>
<reference evidence="1 2" key="1">
    <citation type="journal article" date="2020" name="Antonie Van Leeuwenhoek">
        <title>Stenotrophomonas cyclobalanopsidis sp. nov., isolated from the leaf spot disease of Cyclobalanopsis patelliformis.</title>
        <authorList>
            <person name="Bian D.R."/>
            <person name="Xue H."/>
            <person name="Piao C.G."/>
            <person name="Li Y."/>
        </authorList>
    </citation>
    <scope>NUCLEOTIDE SEQUENCE [LARGE SCALE GENOMIC DNA]</scope>
    <source>
        <strain evidence="1 2">TPQG1-4</strain>
    </source>
</reference>
<dbReference type="EMBL" id="VYKI01000018">
    <property type="protein sequence ID" value="KAA8996058.1"/>
    <property type="molecule type" value="Genomic_DNA"/>
</dbReference>
<organism evidence="1 2">
    <name type="scientific">Stenotrophomonas cyclobalanopsidis</name>
    <dbReference type="NCBI Taxonomy" id="2771362"/>
    <lineage>
        <taxon>Bacteria</taxon>
        <taxon>Pseudomonadati</taxon>
        <taxon>Pseudomonadota</taxon>
        <taxon>Gammaproteobacteria</taxon>
        <taxon>Lysobacterales</taxon>
        <taxon>Lysobacteraceae</taxon>
        <taxon>Stenotrophomonas</taxon>
    </lineage>
</organism>
<dbReference type="InterPro" id="IPR030976">
    <property type="entry name" value="Mod_pep_NH_fam"/>
</dbReference>
<sequence>MGTSVWYSADAHDGYNSAEGPVEPEPIRIAACSTSTTTQDSPMTHKRPLTAPNAGRLLDLLCGDDAFRTSFAADPTAALAEYGLQSMTVPGACALPGELASKEEFAAVRDQLQTSVTRNALFMNPHFFQAGSVQDQIQANAISYAA</sequence>
<dbReference type="Proteomes" id="UP000326367">
    <property type="component" value="Unassembled WGS sequence"/>
</dbReference>
<evidence type="ECO:0000313" key="2">
    <source>
        <dbReference type="Proteomes" id="UP000326367"/>
    </source>
</evidence>
<keyword evidence="2" id="KW-1185">Reference proteome</keyword>
<evidence type="ECO:0000313" key="1">
    <source>
        <dbReference type="EMBL" id="KAA8996058.1"/>
    </source>
</evidence>
<comment type="caution">
    <text evidence="1">The sequence shown here is derived from an EMBL/GenBank/DDBJ whole genome shotgun (WGS) entry which is preliminary data.</text>
</comment>